<dbReference type="NCBIfam" id="TIGR02778">
    <property type="entry name" value="ligD_pol"/>
    <property type="match status" value="1"/>
</dbReference>
<name>A0A502GEJ9_9PROT</name>
<feature type="domain" description="DNA ligase D polymerase" evidence="2">
    <location>
        <begin position="38"/>
        <end position="242"/>
    </location>
</feature>
<dbReference type="PANTHER" id="PTHR42705">
    <property type="entry name" value="BIFUNCTIONAL NON-HOMOLOGOUS END JOINING PROTEIN LIGD"/>
    <property type="match status" value="1"/>
</dbReference>
<evidence type="ECO:0000259" key="2">
    <source>
        <dbReference type="Pfam" id="PF21686"/>
    </source>
</evidence>
<dbReference type="PANTHER" id="PTHR42705:SF2">
    <property type="entry name" value="BIFUNCTIONAL NON-HOMOLOGOUS END JOINING PROTEIN LIGD"/>
    <property type="match status" value="1"/>
</dbReference>
<evidence type="ECO:0000256" key="1">
    <source>
        <dbReference type="SAM" id="MobiDB-lite"/>
    </source>
</evidence>
<evidence type="ECO:0000313" key="3">
    <source>
        <dbReference type="EMBL" id="TPG60325.1"/>
    </source>
</evidence>
<dbReference type="OrthoDB" id="9802472at2"/>
<dbReference type="EMBL" id="RCZP01000002">
    <property type="protein sequence ID" value="TPG60325.1"/>
    <property type="molecule type" value="Genomic_DNA"/>
</dbReference>
<organism evidence="3 4">
    <name type="scientific">Muricoccus nepalensis</name>
    <dbReference type="NCBI Taxonomy" id="1854500"/>
    <lineage>
        <taxon>Bacteria</taxon>
        <taxon>Pseudomonadati</taxon>
        <taxon>Pseudomonadota</taxon>
        <taxon>Alphaproteobacteria</taxon>
        <taxon>Acetobacterales</taxon>
        <taxon>Roseomonadaceae</taxon>
        <taxon>Muricoccus</taxon>
    </lineage>
</organism>
<protein>
    <recommendedName>
        <fullName evidence="2">DNA ligase D polymerase domain-containing protein</fullName>
    </recommendedName>
</protein>
<proteinExistence type="predicted"/>
<accession>A0A502GEJ9</accession>
<sequence>MARTPAPPRSRSAAPAETVAGVPLTHPDRLYWPADGLTKRDLARYFEAVSPRLLPWIAGRPLSLLRAPDGIGAETFFQRHAGRGTPARLTPVTPRGEASPLLQVDGVEGLVALAQFGAPEIHPWPAKSTAITRPDRMILDLDPAEGLPFDRVVEAALALRERVAALGLAPFCKTTGGKGLHVVVPVSGASWKGLHDTAERLCKALEAEEPARFTTASAKEARAGRIFLDYQRNARGASAVAA</sequence>
<evidence type="ECO:0000313" key="4">
    <source>
        <dbReference type="Proteomes" id="UP000317078"/>
    </source>
</evidence>
<dbReference type="Gene3D" id="3.90.920.10">
    <property type="entry name" value="DNA primase, PRIM domain"/>
    <property type="match status" value="1"/>
</dbReference>
<dbReference type="InterPro" id="IPR014145">
    <property type="entry name" value="LigD_pol_dom"/>
</dbReference>
<comment type="caution">
    <text evidence="3">The sequence shown here is derived from an EMBL/GenBank/DDBJ whole genome shotgun (WGS) entry which is preliminary data.</text>
</comment>
<keyword evidence="4" id="KW-1185">Reference proteome</keyword>
<feature type="region of interest" description="Disordered" evidence="1">
    <location>
        <begin position="1"/>
        <end position="20"/>
    </location>
</feature>
<gene>
    <name evidence="3" type="ORF">EAH89_02790</name>
</gene>
<dbReference type="Pfam" id="PF21686">
    <property type="entry name" value="LigD_Prim-Pol"/>
    <property type="match status" value="1"/>
</dbReference>
<reference evidence="3 4" key="1">
    <citation type="journal article" date="2019" name="Environ. Microbiol.">
        <title>Species interactions and distinct microbial communities in high Arctic permafrost affected cryosols are associated with the CH4 and CO2 gas fluxes.</title>
        <authorList>
            <person name="Altshuler I."/>
            <person name="Hamel J."/>
            <person name="Turney S."/>
            <person name="Magnuson E."/>
            <person name="Levesque R."/>
            <person name="Greer C."/>
            <person name="Whyte L.G."/>
        </authorList>
    </citation>
    <scope>NUCLEOTIDE SEQUENCE [LARGE SCALE GENOMIC DNA]</scope>
    <source>
        <strain evidence="3 4">S9.3B</strain>
    </source>
</reference>
<dbReference type="AlphaFoldDB" id="A0A502GEJ9"/>
<dbReference type="InterPro" id="IPR052171">
    <property type="entry name" value="NHEJ_LigD"/>
</dbReference>
<dbReference type="Proteomes" id="UP000317078">
    <property type="component" value="Unassembled WGS sequence"/>
</dbReference>